<name>A0A9Q0Y3H8_9SAUR</name>
<keyword evidence="2" id="KW-0964">Secreted</keyword>
<keyword evidence="6" id="KW-1185">Reference proteome</keyword>
<sequence length="71" mass="8108">MQIPAMRLFFLVTFLLLVFLALPGAATEIRRAKACKEAHGVCRLARCMHYPWERIGICGDKRLCCIRKTAK</sequence>
<dbReference type="PANTHER" id="PTHR20515:SF20">
    <property type="entry name" value="GALLINACIN-1-RELATED"/>
    <property type="match status" value="1"/>
</dbReference>
<comment type="caution">
    <text evidence="5">The sequence shown here is derived from an EMBL/GenBank/DDBJ whole genome shotgun (WGS) entry which is preliminary data.</text>
</comment>
<feature type="domain" description="Beta-defensin-like" evidence="4">
    <location>
        <begin position="34"/>
        <end position="65"/>
    </location>
</feature>
<dbReference type="AlphaFoldDB" id="A0A9Q0Y3H8"/>
<evidence type="ECO:0000259" key="4">
    <source>
        <dbReference type="Pfam" id="PF00711"/>
    </source>
</evidence>
<dbReference type="GO" id="GO:0042742">
    <property type="term" value="P:defense response to bacterium"/>
    <property type="evidence" value="ECO:0007669"/>
    <property type="project" value="TreeGrafter"/>
</dbReference>
<evidence type="ECO:0000256" key="3">
    <source>
        <dbReference type="SAM" id="SignalP"/>
    </source>
</evidence>
<feature type="chain" id="PRO_5040371017" description="Beta-defensin-like domain-containing protein" evidence="3">
    <location>
        <begin position="27"/>
        <end position="71"/>
    </location>
</feature>
<comment type="subcellular location">
    <subcellularLocation>
        <location evidence="1">Secreted</location>
    </subcellularLocation>
</comment>
<feature type="signal peptide" evidence="3">
    <location>
        <begin position="1"/>
        <end position="26"/>
    </location>
</feature>
<organism evidence="5 6">
    <name type="scientific">Phrynocephalus forsythii</name>
    <dbReference type="NCBI Taxonomy" id="171643"/>
    <lineage>
        <taxon>Eukaryota</taxon>
        <taxon>Metazoa</taxon>
        <taxon>Chordata</taxon>
        <taxon>Craniata</taxon>
        <taxon>Vertebrata</taxon>
        <taxon>Euteleostomi</taxon>
        <taxon>Lepidosauria</taxon>
        <taxon>Squamata</taxon>
        <taxon>Bifurcata</taxon>
        <taxon>Unidentata</taxon>
        <taxon>Episquamata</taxon>
        <taxon>Toxicofera</taxon>
        <taxon>Iguania</taxon>
        <taxon>Acrodonta</taxon>
        <taxon>Agamidae</taxon>
        <taxon>Agaminae</taxon>
        <taxon>Phrynocephalus</taxon>
    </lineage>
</organism>
<keyword evidence="3" id="KW-0732">Signal</keyword>
<accession>A0A9Q0Y3H8</accession>
<dbReference type="EMBL" id="JAPFRF010000002">
    <property type="protein sequence ID" value="KAJ7341312.1"/>
    <property type="molecule type" value="Genomic_DNA"/>
</dbReference>
<dbReference type="InterPro" id="IPR001855">
    <property type="entry name" value="Defensin_beta-like"/>
</dbReference>
<evidence type="ECO:0000256" key="1">
    <source>
        <dbReference type="ARBA" id="ARBA00004613"/>
    </source>
</evidence>
<dbReference type="GO" id="GO:0031731">
    <property type="term" value="F:CCR6 chemokine receptor binding"/>
    <property type="evidence" value="ECO:0007669"/>
    <property type="project" value="TreeGrafter"/>
</dbReference>
<reference evidence="5" key="1">
    <citation type="journal article" date="2023" name="DNA Res.">
        <title>Chromosome-level genome assembly of Phrynocephalus forsythii using third-generation DNA sequencing and Hi-C analysis.</title>
        <authorList>
            <person name="Qi Y."/>
            <person name="Zhao W."/>
            <person name="Zhao Y."/>
            <person name="Niu C."/>
            <person name="Cao S."/>
            <person name="Zhang Y."/>
        </authorList>
    </citation>
    <scope>NUCLEOTIDE SEQUENCE</scope>
    <source>
        <tissue evidence="5">Muscle</tissue>
    </source>
</reference>
<evidence type="ECO:0000313" key="6">
    <source>
        <dbReference type="Proteomes" id="UP001142489"/>
    </source>
</evidence>
<protein>
    <recommendedName>
        <fullName evidence="4">Beta-defensin-like domain-containing protein</fullName>
    </recommendedName>
</protein>
<dbReference type="Proteomes" id="UP001142489">
    <property type="component" value="Unassembled WGS sequence"/>
</dbReference>
<proteinExistence type="predicted"/>
<evidence type="ECO:0000256" key="2">
    <source>
        <dbReference type="ARBA" id="ARBA00022525"/>
    </source>
</evidence>
<gene>
    <name evidence="5" type="ORF">JRQ81_005261</name>
</gene>
<dbReference type="GO" id="GO:0005615">
    <property type="term" value="C:extracellular space"/>
    <property type="evidence" value="ECO:0007669"/>
    <property type="project" value="TreeGrafter"/>
</dbReference>
<dbReference type="GO" id="GO:0060326">
    <property type="term" value="P:cell chemotaxis"/>
    <property type="evidence" value="ECO:0007669"/>
    <property type="project" value="TreeGrafter"/>
</dbReference>
<dbReference type="GO" id="GO:0042056">
    <property type="term" value="F:chemoattractant activity"/>
    <property type="evidence" value="ECO:0007669"/>
    <property type="project" value="TreeGrafter"/>
</dbReference>
<dbReference type="Pfam" id="PF00711">
    <property type="entry name" value="Defensin_beta"/>
    <property type="match status" value="1"/>
</dbReference>
<dbReference type="PANTHER" id="PTHR20515">
    <property type="entry name" value="BETA-DEFENSIN"/>
    <property type="match status" value="1"/>
</dbReference>
<evidence type="ECO:0000313" key="5">
    <source>
        <dbReference type="EMBL" id="KAJ7341312.1"/>
    </source>
</evidence>